<dbReference type="SMART" id="SM00530">
    <property type="entry name" value="HTH_XRE"/>
    <property type="match status" value="1"/>
</dbReference>
<feature type="domain" description="HTH cro/C1-type" evidence="1">
    <location>
        <begin position="34"/>
        <end position="81"/>
    </location>
</feature>
<proteinExistence type="predicted"/>
<dbReference type="PANTHER" id="PTHR35010">
    <property type="entry name" value="BLL4672 PROTEIN-RELATED"/>
    <property type="match status" value="1"/>
</dbReference>
<dbReference type="GO" id="GO:0003677">
    <property type="term" value="F:DNA binding"/>
    <property type="evidence" value="ECO:0007669"/>
    <property type="project" value="InterPro"/>
</dbReference>
<comment type="caution">
    <text evidence="2">The sequence shown here is derived from an EMBL/GenBank/DDBJ whole genome shotgun (WGS) entry which is preliminary data.</text>
</comment>
<evidence type="ECO:0000313" key="2">
    <source>
        <dbReference type="EMBL" id="MUN40967.1"/>
    </source>
</evidence>
<evidence type="ECO:0000259" key="1">
    <source>
        <dbReference type="PROSITE" id="PS50943"/>
    </source>
</evidence>
<dbReference type="Gene3D" id="1.10.260.40">
    <property type="entry name" value="lambda repressor-like DNA-binding domains"/>
    <property type="match status" value="1"/>
</dbReference>
<name>A0A7K1L965_9ACTN</name>
<dbReference type="Gene3D" id="3.30.450.180">
    <property type="match status" value="1"/>
</dbReference>
<dbReference type="InterPro" id="IPR041413">
    <property type="entry name" value="MLTR_LBD"/>
</dbReference>
<protein>
    <submittedName>
        <fullName evidence="2">Helix-turn-helix domain-containing protein</fullName>
    </submittedName>
</protein>
<dbReference type="CDD" id="cd00093">
    <property type="entry name" value="HTH_XRE"/>
    <property type="match status" value="1"/>
</dbReference>
<dbReference type="AlphaFoldDB" id="A0A7K1L965"/>
<evidence type="ECO:0000313" key="3">
    <source>
        <dbReference type="Proteomes" id="UP000432015"/>
    </source>
</evidence>
<dbReference type="EMBL" id="WOFH01000012">
    <property type="protein sequence ID" value="MUN40967.1"/>
    <property type="molecule type" value="Genomic_DNA"/>
</dbReference>
<dbReference type="RefSeq" id="WP_214620117.1">
    <property type="nucleotide sequence ID" value="NZ_WOFH01000012.1"/>
</dbReference>
<organism evidence="2 3">
    <name type="scientific">Actinomadura litoris</name>
    <dbReference type="NCBI Taxonomy" id="2678616"/>
    <lineage>
        <taxon>Bacteria</taxon>
        <taxon>Bacillati</taxon>
        <taxon>Actinomycetota</taxon>
        <taxon>Actinomycetes</taxon>
        <taxon>Streptosporangiales</taxon>
        <taxon>Thermomonosporaceae</taxon>
        <taxon>Actinomadura</taxon>
    </lineage>
</organism>
<dbReference type="Pfam" id="PF17765">
    <property type="entry name" value="MLTR_LBD"/>
    <property type="match status" value="1"/>
</dbReference>
<dbReference type="InterPro" id="IPR001387">
    <property type="entry name" value="Cro/C1-type_HTH"/>
</dbReference>
<dbReference type="SUPFAM" id="SSF47413">
    <property type="entry name" value="lambda repressor-like DNA-binding domains"/>
    <property type="match status" value="1"/>
</dbReference>
<dbReference type="PROSITE" id="PS50943">
    <property type="entry name" value="HTH_CROC1"/>
    <property type="match status" value="1"/>
</dbReference>
<dbReference type="PANTHER" id="PTHR35010:SF2">
    <property type="entry name" value="BLL4672 PROTEIN"/>
    <property type="match status" value="1"/>
</dbReference>
<accession>A0A7K1L965</accession>
<keyword evidence="3" id="KW-1185">Reference proteome</keyword>
<dbReference type="Proteomes" id="UP000432015">
    <property type="component" value="Unassembled WGS sequence"/>
</dbReference>
<dbReference type="InterPro" id="IPR010982">
    <property type="entry name" value="Lambda_DNA-bd_dom_sf"/>
</dbReference>
<gene>
    <name evidence="2" type="ORF">GNZ18_30830</name>
</gene>
<dbReference type="Pfam" id="PF13560">
    <property type="entry name" value="HTH_31"/>
    <property type="match status" value="1"/>
</dbReference>
<sequence length="282" mass="30749">MSSELGVFLRARRARVRPSEVGLPPGPGARRTPGLRREELAALSGVSIDYYIRLEQGKETNPSGAVLDALARALRLDEEEHAHLYALADHAARRTPPGRGAADPAVRPAVRLLLENLRPCPAYALSRTGDVLAANPEALALYAGLADWPEERRNTVRYVFLHPAARRLLADWDRSAAGCVANLRGVAAADPDAPDLAALVDELDGRSPEFAALWRRYDVRHRRGEEKTFRHPEVGELTLQVESLRLTGTGQRVTVYQAWPGTPSHDALALLSMAAGTGRTAR</sequence>
<reference evidence="2 3" key="1">
    <citation type="submission" date="2019-11" db="EMBL/GenBank/DDBJ databases">
        <authorList>
            <person name="Cao P."/>
        </authorList>
    </citation>
    <scope>NUCLEOTIDE SEQUENCE [LARGE SCALE GENOMIC DNA]</scope>
    <source>
        <strain evidence="2 3">NEAU-AAG5</strain>
    </source>
</reference>